<accession>A0ABP9VW48</accession>
<reference evidence="1 2" key="1">
    <citation type="submission" date="2024-02" db="EMBL/GenBank/DDBJ databases">
        <title>Rhodopirellula caenicola NBRC 110016.</title>
        <authorList>
            <person name="Ichikawa N."/>
            <person name="Katano-Makiyama Y."/>
            <person name="Hidaka K."/>
        </authorList>
    </citation>
    <scope>NUCLEOTIDE SEQUENCE [LARGE SCALE GENOMIC DNA]</scope>
    <source>
        <strain evidence="1 2">NBRC 110016</strain>
    </source>
</reference>
<dbReference type="EMBL" id="BAABRO010000013">
    <property type="protein sequence ID" value="GAA5509367.1"/>
    <property type="molecule type" value="Genomic_DNA"/>
</dbReference>
<sequence length="133" mass="14090">MIPTWSCTAVGVRFTNGHVPGKPIGAEFKQVSVSLIGQNKKPFCTPRRNAKAGDAVSAKAVFGVTIKCSVKRIAKVFVVFVTPSTSVREVVGVMARMTGRTADQASATETSWNAASRFPIGAAIAIALFYVQT</sequence>
<keyword evidence="2" id="KW-1185">Reference proteome</keyword>
<name>A0ABP9VW48_9BACT</name>
<protein>
    <submittedName>
        <fullName evidence="1">Uncharacterized protein</fullName>
    </submittedName>
</protein>
<gene>
    <name evidence="1" type="ORF">Rcae01_04866</name>
</gene>
<proteinExistence type="predicted"/>
<comment type="caution">
    <text evidence="1">The sequence shown here is derived from an EMBL/GenBank/DDBJ whole genome shotgun (WGS) entry which is preliminary data.</text>
</comment>
<organism evidence="1 2">
    <name type="scientific">Novipirellula caenicola</name>
    <dbReference type="NCBI Taxonomy" id="1536901"/>
    <lineage>
        <taxon>Bacteria</taxon>
        <taxon>Pseudomonadati</taxon>
        <taxon>Planctomycetota</taxon>
        <taxon>Planctomycetia</taxon>
        <taxon>Pirellulales</taxon>
        <taxon>Pirellulaceae</taxon>
        <taxon>Novipirellula</taxon>
    </lineage>
</organism>
<dbReference type="Proteomes" id="UP001416858">
    <property type="component" value="Unassembled WGS sequence"/>
</dbReference>
<evidence type="ECO:0000313" key="1">
    <source>
        <dbReference type="EMBL" id="GAA5509367.1"/>
    </source>
</evidence>
<evidence type="ECO:0000313" key="2">
    <source>
        <dbReference type="Proteomes" id="UP001416858"/>
    </source>
</evidence>